<evidence type="ECO:0000256" key="7">
    <source>
        <dbReference type="ARBA" id="ARBA00022771"/>
    </source>
</evidence>
<dbReference type="PANTHER" id="PTHR45877">
    <property type="entry name" value="E3 UBIQUITIN-PROTEIN LIGASE SIAH2"/>
    <property type="match status" value="1"/>
</dbReference>
<accession>A0A8K0D1Q1</accession>
<dbReference type="Gene3D" id="3.30.40.10">
    <property type="entry name" value="Zinc/RING finger domain, C3HC4 (zinc finger)"/>
    <property type="match status" value="3"/>
</dbReference>
<dbReference type="GO" id="GO:0031624">
    <property type="term" value="F:ubiquitin conjugating enzyme binding"/>
    <property type="evidence" value="ECO:0007669"/>
    <property type="project" value="TreeGrafter"/>
</dbReference>
<dbReference type="Pfam" id="PF21361">
    <property type="entry name" value="Sina_ZnF"/>
    <property type="match status" value="2"/>
</dbReference>
<evidence type="ECO:0000259" key="12">
    <source>
        <dbReference type="PROSITE" id="PS51081"/>
    </source>
</evidence>
<evidence type="ECO:0000256" key="6">
    <source>
        <dbReference type="ARBA" id="ARBA00022723"/>
    </source>
</evidence>
<name>A0A8K0D1Q1_IGNLU</name>
<evidence type="ECO:0000256" key="8">
    <source>
        <dbReference type="ARBA" id="ARBA00022786"/>
    </source>
</evidence>
<dbReference type="InterPro" id="IPR001841">
    <property type="entry name" value="Znf_RING"/>
</dbReference>
<gene>
    <name evidence="13" type="ORF">ILUMI_11286</name>
</gene>
<keyword evidence="6" id="KW-0479">Metal-binding</keyword>
<dbReference type="PANTHER" id="PTHR45877:SF2">
    <property type="entry name" value="E3 UBIQUITIN-PROTEIN LIGASE SINA-RELATED"/>
    <property type="match status" value="1"/>
</dbReference>
<evidence type="ECO:0000256" key="2">
    <source>
        <dbReference type="ARBA" id="ARBA00004906"/>
    </source>
</evidence>
<dbReference type="PROSITE" id="PS50089">
    <property type="entry name" value="ZF_RING_2"/>
    <property type="match status" value="1"/>
</dbReference>
<dbReference type="Pfam" id="PF21362">
    <property type="entry name" value="Sina_RING"/>
    <property type="match status" value="1"/>
</dbReference>
<dbReference type="FunFam" id="3.30.40.10:FF:000041">
    <property type="entry name" value="E3 ubiquitin-protein ligase SINAT3"/>
    <property type="match status" value="2"/>
</dbReference>
<dbReference type="InterPro" id="IPR013083">
    <property type="entry name" value="Znf_RING/FYVE/PHD"/>
</dbReference>
<comment type="caution">
    <text evidence="13">The sequence shown here is derived from an EMBL/GenBank/DDBJ whole genome shotgun (WGS) entry which is preliminary data.</text>
</comment>
<evidence type="ECO:0000256" key="4">
    <source>
        <dbReference type="ARBA" id="ARBA00012483"/>
    </source>
</evidence>
<evidence type="ECO:0000313" key="14">
    <source>
        <dbReference type="Proteomes" id="UP000801492"/>
    </source>
</evidence>
<dbReference type="EMBL" id="VTPC01006471">
    <property type="protein sequence ID" value="KAF2894888.1"/>
    <property type="molecule type" value="Genomic_DNA"/>
</dbReference>
<evidence type="ECO:0000256" key="9">
    <source>
        <dbReference type="ARBA" id="ARBA00022833"/>
    </source>
</evidence>
<proteinExistence type="inferred from homology"/>
<evidence type="ECO:0000259" key="11">
    <source>
        <dbReference type="PROSITE" id="PS50089"/>
    </source>
</evidence>
<feature type="domain" description="SIAH-type" evidence="12">
    <location>
        <begin position="90"/>
        <end position="151"/>
    </location>
</feature>
<dbReference type="SUPFAM" id="SSF57850">
    <property type="entry name" value="RING/U-box"/>
    <property type="match status" value="1"/>
</dbReference>
<dbReference type="OrthoDB" id="620422at2759"/>
<comment type="catalytic activity">
    <reaction evidence="1">
        <text>S-ubiquitinyl-[E2 ubiquitin-conjugating enzyme]-L-cysteine + [acceptor protein]-L-lysine = [E2 ubiquitin-conjugating enzyme]-L-cysteine + N(6)-ubiquitinyl-[acceptor protein]-L-lysine.</text>
        <dbReference type="EC" id="2.3.2.27"/>
    </reaction>
</comment>
<keyword evidence="14" id="KW-1185">Reference proteome</keyword>
<dbReference type="AlphaFoldDB" id="A0A8K0D1Q1"/>
<dbReference type="InterPro" id="IPR008974">
    <property type="entry name" value="TRAF-like"/>
</dbReference>
<evidence type="ECO:0000256" key="1">
    <source>
        <dbReference type="ARBA" id="ARBA00000900"/>
    </source>
</evidence>
<evidence type="ECO:0000256" key="3">
    <source>
        <dbReference type="ARBA" id="ARBA00009119"/>
    </source>
</evidence>
<dbReference type="EC" id="2.3.2.27" evidence="4"/>
<dbReference type="PROSITE" id="PS51081">
    <property type="entry name" value="ZF_SIAH"/>
    <property type="match status" value="2"/>
</dbReference>
<feature type="domain" description="RING-type" evidence="11">
    <location>
        <begin position="292"/>
        <end position="327"/>
    </location>
</feature>
<evidence type="ECO:0000256" key="5">
    <source>
        <dbReference type="ARBA" id="ARBA00022679"/>
    </source>
</evidence>
<dbReference type="GO" id="GO:0016567">
    <property type="term" value="P:protein ubiquitination"/>
    <property type="evidence" value="ECO:0007669"/>
    <property type="project" value="UniProtKB-UniPathway"/>
</dbReference>
<dbReference type="GO" id="GO:0008270">
    <property type="term" value="F:zinc ion binding"/>
    <property type="evidence" value="ECO:0007669"/>
    <property type="project" value="UniProtKB-KW"/>
</dbReference>
<keyword evidence="9" id="KW-0862">Zinc</keyword>
<comment type="similarity">
    <text evidence="3">Belongs to the SINA (Seven in absentia) family.</text>
</comment>
<dbReference type="Gene3D" id="2.60.210.10">
    <property type="entry name" value="Apoptosis, Tumor Necrosis Factor Receptor Associated Protein 2, Chain A"/>
    <property type="match status" value="1"/>
</dbReference>
<dbReference type="UniPathway" id="UPA00143"/>
<comment type="pathway">
    <text evidence="2">Protein modification; protein ubiquitination.</text>
</comment>
<keyword evidence="8" id="KW-0833">Ubl conjugation pathway</keyword>
<dbReference type="InterPro" id="IPR004162">
    <property type="entry name" value="SINA-like_animal"/>
</dbReference>
<dbReference type="InterPro" id="IPR049548">
    <property type="entry name" value="Sina-like_RING"/>
</dbReference>
<dbReference type="GO" id="GO:0005737">
    <property type="term" value="C:cytoplasm"/>
    <property type="evidence" value="ECO:0007669"/>
    <property type="project" value="TreeGrafter"/>
</dbReference>
<feature type="domain" description="SIAH-type" evidence="12">
    <location>
        <begin position="344"/>
        <end position="402"/>
    </location>
</feature>
<dbReference type="GO" id="GO:0043161">
    <property type="term" value="P:proteasome-mediated ubiquitin-dependent protein catabolic process"/>
    <property type="evidence" value="ECO:0007669"/>
    <property type="project" value="TreeGrafter"/>
</dbReference>
<dbReference type="InterPro" id="IPR013010">
    <property type="entry name" value="Znf_SIAH"/>
</dbReference>
<organism evidence="13 14">
    <name type="scientific">Ignelater luminosus</name>
    <name type="common">Cucubano</name>
    <name type="synonym">Pyrophorus luminosus</name>
    <dbReference type="NCBI Taxonomy" id="2038154"/>
    <lineage>
        <taxon>Eukaryota</taxon>
        <taxon>Metazoa</taxon>
        <taxon>Ecdysozoa</taxon>
        <taxon>Arthropoda</taxon>
        <taxon>Hexapoda</taxon>
        <taxon>Insecta</taxon>
        <taxon>Pterygota</taxon>
        <taxon>Neoptera</taxon>
        <taxon>Endopterygota</taxon>
        <taxon>Coleoptera</taxon>
        <taxon>Polyphaga</taxon>
        <taxon>Elateriformia</taxon>
        <taxon>Elateroidea</taxon>
        <taxon>Elateridae</taxon>
        <taxon>Agrypninae</taxon>
        <taxon>Pyrophorini</taxon>
        <taxon>Ignelater</taxon>
    </lineage>
</organism>
<sequence length="526" mass="60702">MMYAENHVVPAIENTVFSSAELDEMTGADLNNKIISLPELNCMKCKSFLYPPIVIIPNLGNVCGFCHSIRDTDADFEDTRNLSLEGILRHLVVPCRFTNRGCKNQLDYFDTREHHQICKYRKYNCPMKAFEDCDWEGNLGDLLDHFLEQHPDSAKKAIFNCFKIDVNTSSTRDVIILLYTAADRFILQVKCDEDNLQFVLYYIGCKHKVSALSYSIEHKDLGVIDTNSECSSIVLHETELKTDFAEHHALVIPMKTAKEFAIDSMLSFRVEVQRKEENVQQLQKKVLPYFECPVCSNYMKPPIYQCLAGHSICNSCKPRLKHCPTCRGNFGDVRNYAFEALSNDMHFPCSHHDEGCSTVLPVKDITRHEMECYLQPYRCPFTECGWQGIYSAIVGHLQDHHKDRVTFSNYKAKLSKFNVNSQNCLIAHGQIFRISRQYDTACHHIHWSIQLIGPKEYAKRYKFEIGLFDSESSHRKYVRSDICQSLTNDDSIFAECTDIPYSIIVQYSNEGKLPYYCRIFKIDSTE</sequence>
<reference evidence="13" key="1">
    <citation type="submission" date="2019-08" db="EMBL/GenBank/DDBJ databases">
        <title>The genome of the North American firefly Photinus pyralis.</title>
        <authorList>
            <consortium name="Photinus pyralis genome working group"/>
            <person name="Fallon T.R."/>
            <person name="Sander Lower S.E."/>
            <person name="Weng J.-K."/>
        </authorList>
    </citation>
    <scope>NUCLEOTIDE SEQUENCE</scope>
    <source>
        <strain evidence="13">TRF0915ILg1</strain>
        <tissue evidence="13">Whole body</tissue>
    </source>
</reference>
<protein>
    <recommendedName>
        <fullName evidence="4">RING-type E3 ubiquitin transferase</fullName>
        <ecNumber evidence="4">2.3.2.27</ecNumber>
    </recommendedName>
</protein>
<evidence type="ECO:0000313" key="13">
    <source>
        <dbReference type="EMBL" id="KAF2894888.1"/>
    </source>
</evidence>
<dbReference type="GO" id="GO:0061630">
    <property type="term" value="F:ubiquitin protein ligase activity"/>
    <property type="evidence" value="ECO:0007669"/>
    <property type="project" value="UniProtKB-EC"/>
</dbReference>
<evidence type="ECO:0000256" key="10">
    <source>
        <dbReference type="PROSITE-ProRule" id="PRU00455"/>
    </source>
</evidence>
<dbReference type="Proteomes" id="UP000801492">
    <property type="component" value="Unassembled WGS sequence"/>
</dbReference>
<keyword evidence="7 10" id="KW-0863">Zinc-finger</keyword>
<dbReference type="SUPFAM" id="SSF49599">
    <property type="entry name" value="TRAF domain-like"/>
    <property type="match status" value="2"/>
</dbReference>
<keyword evidence="5" id="KW-0808">Transferase</keyword>